<dbReference type="EMBL" id="JAINVV010000008">
    <property type="protein sequence ID" value="MBY8823832.1"/>
    <property type="molecule type" value="Genomic_DNA"/>
</dbReference>
<evidence type="ECO:0000313" key="3">
    <source>
        <dbReference type="EMBL" id="MBY8823832.1"/>
    </source>
</evidence>
<feature type="signal peptide" evidence="1">
    <location>
        <begin position="1"/>
        <end position="25"/>
    </location>
</feature>
<gene>
    <name evidence="3" type="ORF">K7G82_16120</name>
</gene>
<keyword evidence="4" id="KW-1185">Reference proteome</keyword>
<keyword evidence="1" id="KW-0732">Signal</keyword>
<dbReference type="PANTHER" id="PTHR46825">
    <property type="entry name" value="D-ALANYL-D-ALANINE-CARBOXYPEPTIDASE/ENDOPEPTIDASE AMPH"/>
    <property type="match status" value="1"/>
</dbReference>
<dbReference type="Pfam" id="PF00144">
    <property type="entry name" value="Beta-lactamase"/>
    <property type="match status" value="1"/>
</dbReference>
<feature type="domain" description="Beta-lactamase-related" evidence="2">
    <location>
        <begin position="55"/>
        <end position="360"/>
    </location>
</feature>
<dbReference type="InterPro" id="IPR012338">
    <property type="entry name" value="Beta-lactam/transpept-like"/>
</dbReference>
<dbReference type="RefSeq" id="WP_222990946.1">
    <property type="nucleotide sequence ID" value="NZ_JAINVV010000008.1"/>
</dbReference>
<sequence length="563" mass="58618">MGVNRRDLLGMAAIGTVAASLPAMASAAKPPATLSIRNKSGRDYGEALERLRDYAAAELDAVGLPGMTISLVDAQGFAASLCVGWSDVDKRVAVDPEQLFQIGSISKSITGLWLHAAQDKGLIDLNAPVSRYLSGVPLPAQPMTVLQLLNHAGGLAHDAPVFPRTPDGKLWAGFKPGARMSYSNIGYAMLGLIIGKVSGKSHVQALEDDVLRPLGMTGAAAHIRTADRGRYATGYVPFREDGAAMSRAALIVGPWSESDNAAGAVAASAEGMAGYLRYVLALGAGKGGPLMSDAAARKLLAADIASSEFGPGARYASGFGTVQIDGKPALHHTGGMTLFSSAFHADPAAGVACFASVNGRLVSYRPRQTSAYAVQLMRAVAAGAALPPPPDPLAFRRVPKPERYAGTFIGPNGRSVTLRATDTGLVLADGRGEGRVELAGQASLATDHPAYAAHQLDFEGEAADRFWWGDTLFGRGAAPQQPVAATALKPLAGEYGGPEGTFAVLVRGNRLVAEGAGEFVRRPAGFWSPKEDIGGVTRVWFDGAVNGVPSRLIFCGMDFTRIA</sequence>
<evidence type="ECO:0000313" key="4">
    <source>
        <dbReference type="Proteomes" id="UP000706039"/>
    </source>
</evidence>
<dbReference type="InterPro" id="IPR001466">
    <property type="entry name" value="Beta-lactam-related"/>
</dbReference>
<dbReference type="SUPFAM" id="SSF56601">
    <property type="entry name" value="beta-lactamase/transpeptidase-like"/>
    <property type="match status" value="1"/>
</dbReference>
<name>A0ABS7PTV7_9SPHN</name>
<dbReference type="InterPro" id="IPR006311">
    <property type="entry name" value="TAT_signal"/>
</dbReference>
<reference evidence="3 4" key="1">
    <citation type="submission" date="2021-08" db="EMBL/GenBank/DDBJ databases">
        <authorList>
            <person name="Tuo L."/>
        </authorList>
    </citation>
    <scope>NUCLEOTIDE SEQUENCE [LARGE SCALE GENOMIC DNA]</scope>
    <source>
        <strain evidence="3 4">JCM 31229</strain>
    </source>
</reference>
<organism evidence="3 4">
    <name type="scientific">Sphingomonas colocasiae</name>
    <dbReference type="NCBI Taxonomy" id="1848973"/>
    <lineage>
        <taxon>Bacteria</taxon>
        <taxon>Pseudomonadati</taxon>
        <taxon>Pseudomonadota</taxon>
        <taxon>Alphaproteobacteria</taxon>
        <taxon>Sphingomonadales</taxon>
        <taxon>Sphingomonadaceae</taxon>
        <taxon>Sphingomonas</taxon>
    </lineage>
</organism>
<protein>
    <submittedName>
        <fullName evidence="3">Beta-lactamase family protein</fullName>
    </submittedName>
</protein>
<proteinExistence type="predicted"/>
<evidence type="ECO:0000259" key="2">
    <source>
        <dbReference type="Pfam" id="PF00144"/>
    </source>
</evidence>
<accession>A0ABS7PTV7</accession>
<dbReference type="InterPro" id="IPR050491">
    <property type="entry name" value="AmpC-like"/>
</dbReference>
<feature type="chain" id="PRO_5045797026" evidence="1">
    <location>
        <begin position="26"/>
        <end position="563"/>
    </location>
</feature>
<dbReference type="PANTHER" id="PTHR46825:SF9">
    <property type="entry name" value="BETA-LACTAMASE-RELATED DOMAIN-CONTAINING PROTEIN"/>
    <property type="match status" value="1"/>
</dbReference>
<dbReference type="Gene3D" id="3.40.710.10">
    <property type="entry name" value="DD-peptidase/beta-lactamase superfamily"/>
    <property type="match status" value="1"/>
</dbReference>
<dbReference type="PROSITE" id="PS51318">
    <property type="entry name" value="TAT"/>
    <property type="match status" value="1"/>
</dbReference>
<evidence type="ECO:0000256" key="1">
    <source>
        <dbReference type="SAM" id="SignalP"/>
    </source>
</evidence>
<dbReference type="Proteomes" id="UP000706039">
    <property type="component" value="Unassembled WGS sequence"/>
</dbReference>
<comment type="caution">
    <text evidence="3">The sequence shown here is derived from an EMBL/GenBank/DDBJ whole genome shotgun (WGS) entry which is preliminary data.</text>
</comment>